<dbReference type="AlphaFoldDB" id="A0A6N7ELG2"/>
<accession>A0A6N7ELG2</accession>
<evidence type="ECO:0000313" key="2">
    <source>
        <dbReference type="Proteomes" id="UP000437709"/>
    </source>
</evidence>
<name>A0A6N7ELG2_9MICO</name>
<evidence type="ECO:0000313" key="1">
    <source>
        <dbReference type="EMBL" id="MPV38969.1"/>
    </source>
</evidence>
<dbReference type="GO" id="GO:0016740">
    <property type="term" value="F:transferase activity"/>
    <property type="evidence" value="ECO:0007669"/>
    <property type="project" value="UniProtKB-KW"/>
</dbReference>
<protein>
    <submittedName>
        <fullName evidence="1">Group 1 glycosyl transferase</fullName>
    </submittedName>
</protein>
<feature type="non-terminal residue" evidence="1">
    <location>
        <position position="194"/>
    </location>
</feature>
<proteinExistence type="predicted"/>
<keyword evidence="1" id="KW-0808">Transferase</keyword>
<keyword evidence="2" id="KW-1185">Reference proteome</keyword>
<dbReference type="EMBL" id="WHPC01000133">
    <property type="protein sequence ID" value="MPV38969.1"/>
    <property type="molecule type" value="Genomic_DNA"/>
</dbReference>
<sequence>MRVLSFGTYDAEVHPRIRVLIEGLRTNGVHVVECNAPLGLSTARRVDTLKKPWLVPAMMARIVSRWVRLTRDARRYRGRHRPDAVLVGYMGHFDVLLARLLFPRVPIFLDHLISGATTAADRGVDGGLRSVVLRQLDQAAVRAADVVIVDTEEHRSLVPEDRRDAAVVVPVGAPRTWFAARPADLAARPADAAA</sequence>
<dbReference type="SUPFAM" id="SSF53756">
    <property type="entry name" value="UDP-Glycosyltransferase/glycogen phosphorylase"/>
    <property type="match status" value="1"/>
</dbReference>
<gene>
    <name evidence="1" type="ORF">GB881_18355</name>
</gene>
<reference evidence="1 2" key="1">
    <citation type="submission" date="2019-10" db="EMBL/GenBank/DDBJ databases">
        <title>Georgenia wutianyii sp. nov. and Georgenia yuyongxinii sp. nov. isolated from plateau pika (Ochotona curzoniae) in the Qinghai-Tibet plateau of China.</title>
        <authorList>
            <person name="Tian Z."/>
        </authorList>
    </citation>
    <scope>NUCLEOTIDE SEQUENCE [LARGE SCALE GENOMIC DNA]</scope>
    <source>
        <strain evidence="1 2">JCM 19765</strain>
    </source>
</reference>
<dbReference type="Proteomes" id="UP000437709">
    <property type="component" value="Unassembled WGS sequence"/>
</dbReference>
<comment type="caution">
    <text evidence="1">The sequence shown here is derived from an EMBL/GenBank/DDBJ whole genome shotgun (WGS) entry which is preliminary data.</text>
</comment>
<organism evidence="1 2">
    <name type="scientific">Georgenia subflava</name>
    <dbReference type="NCBI Taxonomy" id="1622177"/>
    <lineage>
        <taxon>Bacteria</taxon>
        <taxon>Bacillati</taxon>
        <taxon>Actinomycetota</taxon>
        <taxon>Actinomycetes</taxon>
        <taxon>Micrococcales</taxon>
        <taxon>Bogoriellaceae</taxon>
        <taxon>Georgenia</taxon>
    </lineage>
</organism>